<dbReference type="PROSITE" id="PS51898">
    <property type="entry name" value="TYR_RECOMBINASE"/>
    <property type="match status" value="1"/>
</dbReference>
<keyword evidence="2" id="KW-0229">DNA integration</keyword>
<protein>
    <submittedName>
        <fullName evidence="5">Integrase family protein</fullName>
    </submittedName>
</protein>
<dbReference type="SUPFAM" id="SSF56349">
    <property type="entry name" value="DNA breaking-rejoining enzymes"/>
    <property type="match status" value="1"/>
</dbReference>
<dbReference type="InterPro" id="IPR011010">
    <property type="entry name" value="DNA_brk_join_enz"/>
</dbReference>
<dbReference type="InterPro" id="IPR002104">
    <property type="entry name" value="Integrase_catalytic"/>
</dbReference>
<dbReference type="AlphaFoldDB" id="A0A1Y1CWR2"/>
<geneLocation type="plasmid" evidence="5">
    <name>pM216_AC2</name>
</geneLocation>
<name>A0A1Y1CWR2_ECOLX</name>
<evidence type="ECO:0000256" key="4">
    <source>
        <dbReference type="ARBA" id="ARBA00023172"/>
    </source>
</evidence>
<proteinExistence type="inferred from homology"/>
<dbReference type="InterPro" id="IPR013762">
    <property type="entry name" value="Integrase-like_cat_sf"/>
</dbReference>
<dbReference type="GO" id="GO:0015074">
    <property type="term" value="P:DNA integration"/>
    <property type="evidence" value="ECO:0007669"/>
    <property type="project" value="UniProtKB-KW"/>
</dbReference>
<organism evidence="5">
    <name type="scientific">Escherichia coli</name>
    <dbReference type="NCBI Taxonomy" id="562"/>
    <lineage>
        <taxon>Bacteria</taxon>
        <taxon>Pseudomonadati</taxon>
        <taxon>Pseudomonadota</taxon>
        <taxon>Gammaproteobacteria</taxon>
        <taxon>Enterobacterales</taxon>
        <taxon>Enterobacteriaceae</taxon>
        <taxon>Escherichia</taxon>
    </lineage>
</organism>
<dbReference type="PROSITE" id="PS51900">
    <property type="entry name" value="CB"/>
    <property type="match status" value="1"/>
</dbReference>
<evidence type="ECO:0000256" key="3">
    <source>
        <dbReference type="ARBA" id="ARBA00023125"/>
    </source>
</evidence>
<sequence length="290" mass="32753">MTPLRQRMLDAMVLRGMAQRTQEAYTEAIARLARHYRRSPDALSSQEVQAWLLHQLQDKHRARSSVNQYASACRFLYGVVLGLDGKDFEIPLGPAPQRLPEILSRDELARLFAVARHAKSRSFLMAAYGTGLRLSELCHLRVRDIDSAADRMCIRVEQGKGGKDRYVPLAPDVLELLRAWWQVGRPRQWLFVAQSDAQQPLQPESAQRWYRAACAHAGITKRGGIHTLRHCWATHLLEAGVDLHSLSQWLGHSQVSTTTRYLHLARPDVPDGARSQPLALLSHLGPVSRL</sequence>
<dbReference type="Gene3D" id="1.10.443.10">
    <property type="entry name" value="Intergrase catalytic core"/>
    <property type="match status" value="1"/>
</dbReference>
<dbReference type="InterPro" id="IPR004107">
    <property type="entry name" value="Integrase_SAM-like_N"/>
</dbReference>
<dbReference type="InterPro" id="IPR044068">
    <property type="entry name" value="CB"/>
</dbReference>
<dbReference type="Gene3D" id="1.10.150.130">
    <property type="match status" value="1"/>
</dbReference>
<dbReference type="InterPro" id="IPR050090">
    <property type="entry name" value="Tyrosine_recombinase_XerCD"/>
</dbReference>
<dbReference type="PANTHER" id="PTHR30349">
    <property type="entry name" value="PHAGE INTEGRASE-RELATED"/>
    <property type="match status" value="1"/>
</dbReference>
<comment type="similarity">
    <text evidence="1">Belongs to the 'phage' integrase family.</text>
</comment>
<dbReference type="GO" id="GO:0006310">
    <property type="term" value="P:DNA recombination"/>
    <property type="evidence" value="ECO:0007669"/>
    <property type="project" value="UniProtKB-KW"/>
</dbReference>
<evidence type="ECO:0000313" key="5">
    <source>
        <dbReference type="EMBL" id="BAX83801.1"/>
    </source>
</evidence>
<keyword evidence="5" id="KW-0614">Plasmid</keyword>
<dbReference type="PANTHER" id="PTHR30349:SF64">
    <property type="entry name" value="PROPHAGE INTEGRASE INTD-RELATED"/>
    <property type="match status" value="1"/>
</dbReference>
<dbReference type="EMBL" id="AP018145">
    <property type="protein sequence ID" value="BAX83801.1"/>
    <property type="molecule type" value="Genomic_DNA"/>
</dbReference>
<keyword evidence="4" id="KW-0233">DNA recombination</keyword>
<evidence type="ECO:0000256" key="2">
    <source>
        <dbReference type="ARBA" id="ARBA00022908"/>
    </source>
</evidence>
<evidence type="ECO:0000256" key="1">
    <source>
        <dbReference type="ARBA" id="ARBA00008857"/>
    </source>
</evidence>
<dbReference type="Pfam" id="PF13495">
    <property type="entry name" value="Phage_int_SAM_4"/>
    <property type="match status" value="1"/>
</dbReference>
<accession>A0A1Y1CWR2</accession>
<reference evidence="5" key="1">
    <citation type="journal article" date="2017" name="PLoS ONE">
        <title>Genetic characterization of blaNDM-harboring plasmids in carbapenem-resistant Escherichia coli from Myanmar.</title>
        <authorList>
            <person name="Sugawara Y."/>
            <person name="Akeda Y."/>
            <person name="Sakamoto N."/>
            <person name="Takeuchi D."/>
            <person name="Motooka D."/>
            <person name="Nakamura S."/>
            <person name="Hagiya H."/>
            <person name="Yamamoto N."/>
            <person name="Nishi I."/>
            <person name="Yoshida H."/>
            <person name="Okada K."/>
            <person name="Zin K.N."/>
            <person name="Aye M.M."/>
            <person name="Tomono K."/>
            <person name="Hamada S."/>
        </authorList>
    </citation>
    <scope>NUCLEOTIDE SEQUENCE</scope>
    <source>
        <strain evidence="5">M216</strain>
        <plasmid evidence="5">pM216_AC2</plasmid>
    </source>
</reference>
<keyword evidence="3" id="KW-0238">DNA-binding</keyword>
<dbReference type="GO" id="GO:0003677">
    <property type="term" value="F:DNA binding"/>
    <property type="evidence" value="ECO:0007669"/>
    <property type="project" value="UniProtKB-UniRule"/>
</dbReference>
<dbReference type="Pfam" id="PF00589">
    <property type="entry name" value="Phage_integrase"/>
    <property type="match status" value="1"/>
</dbReference>
<reference evidence="5" key="2">
    <citation type="journal article" date="2019" name="Antimicrob. Agents Chemother.">
        <title>Spreading Patterns of NDM-Producing Enterobacteriaceae in Clinical and Environmental Settings in Yangon, Myanmar.</title>
        <authorList>
            <person name="Sugawara Y."/>
            <person name="Akeda Y."/>
            <person name="Hagiya H."/>
            <person name="Sakamoto N."/>
            <person name="Takeuchi D."/>
            <person name="Shanmugakani R.K."/>
            <person name="Motooka D."/>
            <person name="Nishi I."/>
            <person name="Zin K.N."/>
            <person name="Aye M.M."/>
            <person name="Myint T."/>
            <person name="Tomono K."/>
            <person name="Hamada S."/>
        </authorList>
    </citation>
    <scope>NUCLEOTIDE SEQUENCE</scope>
    <source>
        <strain evidence="5">M216</strain>
        <plasmid evidence="5">pM216_AC2</plasmid>
    </source>
</reference>
<dbReference type="InterPro" id="IPR010998">
    <property type="entry name" value="Integrase_recombinase_N"/>
</dbReference>